<gene>
    <name evidence="1" type="ORF">P106B_19</name>
</gene>
<dbReference type="GeneID" id="18502965"/>
<dbReference type="Proteomes" id="UP000019367">
    <property type="component" value="Segment"/>
</dbReference>
<protein>
    <submittedName>
        <fullName evidence="1">Putative head morphogenesis protein</fullName>
    </submittedName>
</protein>
<dbReference type="EMBL" id="KF977490">
    <property type="protein sequence ID" value="AHJ10702.1"/>
    <property type="molecule type" value="Genomic_DNA"/>
</dbReference>
<keyword evidence="2" id="KW-1185">Reference proteome</keyword>
<reference evidence="1 2" key="1">
    <citation type="journal article" date="2015" name="Microbiology">
        <title>Genomic and phenotypic characterization of Rhizobium gallicum phage vB_RglS_P106B.</title>
        <authorList>
            <person name="Halmillawewa A.P."/>
            <person name="Restrepo-Cordoba M."/>
            <person name="Yost C.K."/>
            <person name="Hynes M.F."/>
        </authorList>
    </citation>
    <scope>NUCLEOTIDE SEQUENCE [LARGE SCALE GENOMIC DNA]</scope>
</reference>
<accession>W6EC05</accession>
<evidence type="ECO:0000313" key="2">
    <source>
        <dbReference type="Proteomes" id="UP000019367"/>
    </source>
</evidence>
<name>W6EC05_9CAUD</name>
<dbReference type="RefSeq" id="YP_009005945.1">
    <property type="nucleotide sequence ID" value="NC_023566.1"/>
</dbReference>
<evidence type="ECO:0000313" key="1">
    <source>
        <dbReference type="EMBL" id="AHJ10702.1"/>
    </source>
</evidence>
<sequence length="350" mass="39587">MALRPGSTARQTLDYLIDLFEPRIRDAFLAAIQNVTDDAIIIDMITAIENGDPERAFQALGFSPAAMRPLTEAIEQAFEQGGILTGDNFPEYLNTPSGRTVFRFDVRNARSEAWLRDHSSQLITRLTDEARENVQSVLQRGMIDGRNPRSVALDIVGRIDPTTKQRTGGIVGLTRNQELWVANTRRDLVNLDERYFTRELRDKRFDRIVARAIADERRLPADTIDKIVTAYKNNALRYRGESIGRTEAIQSLNRSEWEAHMQAVDMGALRKGDVSRHWDSAGDSRVRWSHKRMDALYNEKGVGLDEPFVSPSGAIMMYPGDTSLGAPADEVIMCRCRVRLKADFLAQWTD</sequence>
<dbReference type="KEGG" id="vg:18502965"/>
<organism evidence="1 2">
    <name type="scientific">Rhizobium phage vB_RglS_P106B</name>
    <dbReference type="NCBI Taxonomy" id="1458697"/>
    <lineage>
        <taxon>Viruses</taxon>
        <taxon>Duplodnaviria</taxon>
        <taxon>Heunggongvirae</taxon>
        <taxon>Uroviricota</taxon>
        <taxon>Caudoviricetes</taxon>
        <taxon>Rigallicvirus</taxon>
        <taxon>Rigallicvirus P106B</taxon>
    </lineage>
</organism>
<dbReference type="OrthoDB" id="25214at10239"/>
<proteinExistence type="predicted"/>